<dbReference type="SUPFAM" id="SSF47095">
    <property type="entry name" value="HMG-box"/>
    <property type="match status" value="1"/>
</dbReference>
<evidence type="ECO:0000313" key="3">
    <source>
        <dbReference type="Proteomes" id="UP000000863"/>
    </source>
</evidence>
<reference evidence="2 3" key="1">
    <citation type="journal article" date="2005" name="Science">
        <title>Complete genome sequence and lytic phase transcription profile of a Coccolithovirus.</title>
        <authorList>
            <person name="Wilson W.H."/>
            <person name="Schroeder D.C."/>
            <person name="Allen M.J."/>
            <person name="Holden M.T.G."/>
            <person name="Parkhill J."/>
            <person name="Barrell B.G."/>
            <person name="Churcher C."/>
            <person name="Hamlin N."/>
            <person name="Mungall K."/>
            <person name="Norbertczak H."/>
            <person name="Quail M.A."/>
            <person name="Price C."/>
            <person name="Rabbinowitsch E."/>
            <person name="Walker D."/>
            <person name="Craigon M."/>
            <person name="Roy D."/>
            <person name="Ghazal P."/>
        </authorList>
    </citation>
    <scope>NUCLEOTIDE SEQUENCE [LARGE SCALE GENOMIC DNA]</scope>
    <source>
        <strain evidence="3">Isolate United Kingdom/English Channel/1999</strain>
    </source>
</reference>
<keyword evidence="3" id="KW-1185">Reference proteome</keyword>
<gene>
    <name evidence="2" type="ORF">EhV223</name>
</gene>
<evidence type="ECO:0008006" key="4">
    <source>
        <dbReference type="Google" id="ProtNLM"/>
    </source>
</evidence>
<dbReference type="Gene3D" id="1.10.30.10">
    <property type="entry name" value="High mobility group box domain"/>
    <property type="match status" value="1"/>
</dbReference>
<protein>
    <recommendedName>
        <fullName evidence="4">HMG box domain-containing protein</fullName>
    </recommendedName>
</protein>
<dbReference type="InterPro" id="IPR036910">
    <property type="entry name" value="HMG_box_dom_sf"/>
</dbReference>
<name>Q4A2Q9_EHV8U</name>
<organismHost>
    <name type="scientific">Emiliania huxleyi</name>
    <name type="common">Coccolithophore</name>
    <name type="synonym">Pontosphaera huxleyi</name>
    <dbReference type="NCBI Taxonomy" id="2903"/>
</organismHost>
<dbReference type="GeneID" id="3654769"/>
<dbReference type="EMBL" id="AJ890364">
    <property type="protein sequence ID" value="CAI65647.1"/>
    <property type="molecule type" value="Genomic_DNA"/>
</dbReference>
<proteinExistence type="predicted"/>
<dbReference type="RefSeq" id="YP_293978.1">
    <property type="nucleotide sequence ID" value="NC_007346.1"/>
</dbReference>
<feature type="region of interest" description="Disordered" evidence="1">
    <location>
        <begin position="71"/>
        <end position="98"/>
    </location>
</feature>
<feature type="compositionally biased region" description="Basic residues" evidence="1">
    <location>
        <begin position="147"/>
        <end position="161"/>
    </location>
</feature>
<sequence>MFQTLKVHAIYFSINKIISLQLHPSQKLINMSHTTAVPQMPADVMTPDTLTATTEAANTVNTVDNMTTDTATKDMSEVPNTDPVPQKEPEPEQTVFDCDDTDTKLSVTNDIRTTTEALTNLKKKLVEVKKRDAYLKKQKPVGDKPTRGVKKQKKARTPGTKRRALSPYICFVKTLSAGPDRVPFSEIGSKWKAMSDEEKAPFVKLSKDDDLLAEEEAANERTALETTTTTE</sequence>
<evidence type="ECO:0000313" key="2">
    <source>
        <dbReference type="EMBL" id="CAI65647.1"/>
    </source>
</evidence>
<feature type="region of interest" description="Disordered" evidence="1">
    <location>
        <begin position="139"/>
        <end position="161"/>
    </location>
</feature>
<evidence type="ECO:0000256" key="1">
    <source>
        <dbReference type="SAM" id="MobiDB-lite"/>
    </source>
</evidence>
<accession>Q4A2Q9</accession>
<organism evidence="2 3">
    <name type="scientific">Emiliania huxleyi virus 86 (isolate United Kingdom/English Channel/1999)</name>
    <name type="common">EhV-86</name>
    <dbReference type="NCBI Taxonomy" id="654925"/>
    <lineage>
        <taxon>Viruses</taxon>
        <taxon>Varidnaviria</taxon>
        <taxon>Bamfordvirae</taxon>
        <taxon>Nucleocytoviricota</taxon>
        <taxon>Megaviricetes</taxon>
        <taxon>Algavirales</taxon>
        <taxon>Phycodnaviridae</taxon>
        <taxon>Coccolithovirus</taxon>
        <taxon>Coccolithovirus huxleyi</taxon>
        <taxon>Emiliania huxleyi virus 86</taxon>
    </lineage>
</organism>
<dbReference type="Proteomes" id="UP000000863">
    <property type="component" value="Segment"/>
</dbReference>
<dbReference type="KEGG" id="vg:3654769"/>